<organism evidence="2 3">
    <name type="scientific">Rubellimicrobium aerolatum</name>
    <dbReference type="NCBI Taxonomy" id="490979"/>
    <lineage>
        <taxon>Bacteria</taxon>
        <taxon>Pseudomonadati</taxon>
        <taxon>Pseudomonadota</taxon>
        <taxon>Alphaproteobacteria</taxon>
        <taxon>Rhodobacterales</taxon>
        <taxon>Roseobacteraceae</taxon>
        <taxon>Rubellimicrobium</taxon>
    </lineage>
</organism>
<accession>A0ABW0SC68</accession>
<name>A0ABW0SC68_9RHOB</name>
<keyword evidence="3" id="KW-1185">Reference proteome</keyword>
<dbReference type="Proteomes" id="UP001596056">
    <property type="component" value="Unassembled WGS sequence"/>
</dbReference>
<dbReference type="EMBL" id="JBHSNA010000006">
    <property type="protein sequence ID" value="MFC5566563.1"/>
    <property type="molecule type" value="Genomic_DNA"/>
</dbReference>
<evidence type="ECO:0000313" key="3">
    <source>
        <dbReference type="Proteomes" id="UP001596056"/>
    </source>
</evidence>
<evidence type="ECO:0000256" key="1">
    <source>
        <dbReference type="SAM" id="MobiDB-lite"/>
    </source>
</evidence>
<feature type="region of interest" description="Disordered" evidence="1">
    <location>
        <begin position="1"/>
        <end position="21"/>
    </location>
</feature>
<sequence>MDLTDYLGRPPTPSETAIFRDQQARLGPGIFENPLLRSEIVEGIAFVPRAARLMTTRPLIEPELPQ</sequence>
<evidence type="ECO:0000313" key="2">
    <source>
        <dbReference type="EMBL" id="MFC5566563.1"/>
    </source>
</evidence>
<comment type="caution">
    <text evidence="2">The sequence shown here is derived from an EMBL/GenBank/DDBJ whole genome shotgun (WGS) entry which is preliminary data.</text>
</comment>
<dbReference type="RefSeq" id="WP_209840617.1">
    <property type="nucleotide sequence ID" value="NZ_JAGGJP010000008.1"/>
</dbReference>
<proteinExistence type="predicted"/>
<reference evidence="3" key="1">
    <citation type="journal article" date="2019" name="Int. J. Syst. Evol. Microbiol.">
        <title>The Global Catalogue of Microorganisms (GCM) 10K type strain sequencing project: providing services to taxonomists for standard genome sequencing and annotation.</title>
        <authorList>
            <consortium name="The Broad Institute Genomics Platform"/>
            <consortium name="The Broad Institute Genome Sequencing Center for Infectious Disease"/>
            <person name="Wu L."/>
            <person name="Ma J."/>
        </authorList>
    </citation>
    <scope>NUCLEOTIDE SEQUENCE [LARGE SCALE GENOMIC DNA]</scope>
    <source>
        <strain evidence="3">KACC 11588</strain>
    </source>
</reference>
<protein>
    <submittedName>
        <fullName evidence="2">Uncharacterized protein</fullName>
    </submittedName>
</protein>
<gene>
    <name evidence="2" type="ORF">ACFPOC_09045</name>
</gene>